<accession>A0A6J4QE19</accession>
<evidence type="ECO:0000313" key="1">
    <source>
        <dbReference type="EMBL" id="CAA9438133.1"/>
    </source>
</evidence>
<proteinExistence type="predicted"/>
<protein>
    <submittedName>
        <fullName evidence="1">Uncharacterized protein</fullName>
    </submittedName>
</protein>
<name>A0A6J4QE19_9BACT</name>
<sequence>TIELFEFMSAAQVSHEKGGAEVPLAELRK</sequence>
<feature type="non-terminal residue" evidence="1">
    <location>
        <position position="1"/>
    </location>
</feature>
<reference evidence="1" key="1">
    <citation type="submission" date="2020-02" db="EMBL/GenBank/DDBJ databases">
        <authorList>
            <person name="Meier V. D."/>
        </authorList>
    </citation>
    <scope>NUCLEOTIDE SEQUENCE</scope>
    <source>
        <strain evidence="1">AVDCRST_MAG64</strain>
    </source>
</reference>
<organism evidence="1">
    <name type="scientific">uncultured Phycisphaerae bacterium</name>
    <dbReference type="NCBI Taxonomy" id="904963"/>
    <lineage>
        <taxon>Bacteria</taxon>
        <taxon>Pseudomonadati</taxon>
        <taxon>Planctomycetota</taxon>
        <taxon>Phycisphaerae</taxon>
        <taxon>environmental samples</taxon>
    </lineage>
</organism>
<dbReference type="AlphaFoldDB" id="A0A6J4QE19"/>
<dbReference type="EMBL" id="CADCUQ010000917">
    <property type="protein sequence ID" value="CAA9438133.1"/>
    <property type="molecule type" value="Genomic_DNA"/>
</dbReference>
<gene>
    <name evidence="1" type="ORF">AVDCRST_MAG64-3949</name>
</gene>